<feature type="compositionally biased region" description="Basic and acidic residues" evidence="1">
    <location>
        <begin position="109"/>
        <end position="129"/>
    </location>
</feature>
<feature type="region of interest" description="Disordered" evidence="1">
    <location>
        <begin position="189"/>
        <end position="215"/>
    </location>
</feature>
<feature type="region of interest" description="Disordered" evidence="1">
    <location>
        <begin position="109"/>
        <end position="132"/>
    </location>
</feature>
<proteinExistence type="predicted"/>
<evidence type="ECO:0000313" key="3">
    <source>
        <dbReference type="Proteomes" id="UP001341840"/>
    </source>
</evidence>
<evidence type="ECO:0000313" key="2">
    <source>
        <dbReference type="EMBL" id="MED6200407.1"/>
    </source>
</evidence>
<gene>
    <name evidence="2" type="ORF">PIB30_084754</name>
</gene>
<name>A0ABU6XRP7_9FABA</name>
<keyword evidence="3" id="KW-1185">Reference proteome</keyword>
<organism evidence="2 3">
    <name type="scientific">Stylosanthes scabra</name>
    <dbReference type="NCBI Taxonomy" id="79078"/>
    <lineage>
        <taxon>Eukaryota</taxon>
        <taxon>Viridiplantae</taxon>
        <taxon>Streptophyta</taxon>
        <taxon>Embryophyta</taxon>
        <taxon>Tracheophyta</taxon>
        <taxon>Spermatophyta</taxon>
        <taxon>Magnoliopsida</taxon>
        <taxon>eudicotyledons</taxon>
        <taxon>Gunneridae</taxon>
        <taxon>Pentapetalae</taxon>
        <taxon>rosids</taxon>
        <taxon>fabids</taxon>
        <taxon>Fabales</taxon>
        <taxon>Fabaceae</taxon>
        <taxon>Papilionoideae</taxon>
        <taxon>50 kb inversion clade</taxon>
        <taxon>dalbergioids sensu lato</taxon>
        <taxon>Dalbergieae</taxon>
        <taxon>Pterocarpus clade</taxon>
        <taxon>Stylosanthes</taxon>
    </lineage>
</organism>
<feature type="compositionally biased region" description="Basic and acidic residues" evidence="1">
    <location>
        <begin position="189"/>
        <end position="200"/>
    </location>
</feature>
<dbReference type="EMBL" id="JASCZI010212834">
    <property type="protein sequence ID" value="MED6200407.1"/>
    <property type="molecule type" value="Genomic_DNA"/>
</dbReference>
<protein>
    <submittedName>
        <fullName evidence="2">Uncharacterized protein</fullName>
    </submittedName>
</protein>
<evidence type="ECO:0000256" key="1">
    <source>
        <dbReference type="SAM" id="MobiDB-lite"/>
    </source>
</evidence>
<sequence>MKASPPERACQYRRDNKPLAVRGFSFREEVYASSSLDVGIDTEVVNGSEMDSAADLVILECSEYEKEEMRSGLIQDVLDEWSFSDFNHSVMSDGSVVEDQSAEWMAIYRHGDKEKEDKESNRSESKSSDRTVTWDYERKVSDENKVIILKKAVVESKGAMEQSGSLTANESVCSSGVRIFEAINEGFHDKQPDSKVKEEGANPMEMLSESLMGVQ</sequence>
<comment type="caution">
    <text evidence="2">The sequence shown here is derived from an EMBL/GenBank/DDBJ whole genome shotgun (WGS) entry which is preliminary data.</text>
</comment>
<accession>A0ABU6XRP7</accession>
<reference evidence="2 3" key="1">
    <citation type="journal article" date="2023" name="Plants (Basel)">
        <title>Bridging the Gap: Combining Genomics and Transcriptomics Approaches to Understand Stylosanthes scabra, an Orphan Legume from the Brazilian Caatinga.</title>
        <authorList>
            <person name="Ferreira-Neto J.R.C."/>
            <person name="da Silva M.D."/>
            <person name="Binneck E."/>
            <person name="de Melo N.F."/>
            <person name="da Silva R.H."/>
            <person name="de Melo A.L.T.M."/>
            <person name="Pandolfi V."/>
            <person name="Bustamante F.O."/>
            <person name="Brasileiro-Vidal A.C."/>
            <person name="Benko-Iseppon A.M."/>
        </authorList>
    </citation>
    <scope>NUCLEOTIDE SEQUENCE [LARGE SCALE GENOMIC DNA]</scope>
    <source>
        <tissue evidence="2">Leaves</tissue>
    </source>
</reference>
<dbReference type="Proteomes" id="UP001341840">
    <property type="component" value="Unassembled WGS sequence"/>
</dbReference>